<dbReference type="GO" id="GO:0008320">
    <property type="term" value="F:protein transmembrane transporter activity"/>
    <property type="evidence" value="ECO:0007669"/>
    <property type="project" value="UniProtKB-UniRule"/>
</dbReference>
<dbReference type="GO" id="GO:0005886">
    <property type="term" value="C:plasma membrane"/>
    <property type="evidence" value="ECO:0007669"/>
    <property type="project" value="UniProtKB-SubCell"/>
</dbReference>
<dbReference type="GO" id="GO:0065002">
    <property type="term" value="P:intracellular protein transmembrane transport"/>
    <property type="evidence" value="ECO:0007669"/>
    <property type="project" value="UniProtKB-UniRule"/>
</dbReference>
<dbReference type="AlphaFoldDB" id="A0A1I1LQP0"/>
<gene>
    <name evidence="9" type="primary">secE</name>
    <name evidence="10" type="ORF">SAMN04488102_12123</name>
</gene>
<evidence type="ECO:0000256" key="4">
    <source>
        <dbReference type="ARBA" id="ARBA00022692"/>
    </source>
</evidence>
<protein>
    <recommendedName>
        <fullName evidence="9">Protein translocase subunit SecE</fullName>
    </recommendedName>
</protein>
<dbReference type="STRING" id="753702.SAMN04488102_12123"/>
<keyword evidence="4 9" id="KW-0812">Transmembrane</keyword>
<comment type="subcellular location">
    <subcellularLocation>
        <location evidence="9">Cell membrane</location>
        <topology evidence="9">Single-pass membrane protein</topology>
    </subcellularLocation>
    <subcellularLocation>
        <location evidence="1">Membrane</location>
    </subcellularLocation>
</comment>
<accession>A0A1I1LQP0</accession>
<evidence type="ECO:0000256" key="2">
    <source>
        <dbReference type="ARBA" id="ARBA00022448"/>
    </source>
</evidence>
<dbReference type="InterPro" id="IPR005807">
    <property type="entry name" value="SecE_bac"/>
</dbReference>
<dbReference type="PANTHER" id="PTHR33910">
    <property type="entry name" value="PROTEIN TRANSLOCASE SUBUNIT SECE"/>
    <property type="match status" value="1"/>
</dbReference>
<keyword evidence="7 9" id="KW-0811">Translocation</keyword>
<keyword evidence="6 9" id="KW-1133">Transmembrane helix</keyword>
<reference evidence="11" key="1">
    <citation type="submission" date="2016-10" db="EMBL/GenBank/DDBJ databases">
        <authorList>
            <person name="Varghese N."/>
            <person name="Submissions S."/>
        </authorList>
    </citation>
    <scope>NUCLEOTIDE SEQUENCE [LARGE SCALE GENOMIC DNA]</scope>
    <source>
        <strain evidence="11">DSM 23664</strain>
    </source>
</reference>
<evidence type="ECO:0000256" key="6">
    <source>
        <dbReference type="ARBA" id="ARBA00022989"/>
    </source>
</evidence>
<comment type="function">
    <text evidence="9">Essential subunit of the Sec protein translocation channel SecYEG. Clamps together the 2 halves of SecY. May contact the channel plug during translocation.</text>
</comment>
<keyword evidence="2 9" id="KW-0813">Transport</keyword>
<dbReference type="HAMAP" id="MF_00422">
    <property type="entry name" value="SecE"/>
    <property type="match status" value="1"/>
</dbReference>
<dbReference type="Gene3D" id="1.20.5.1030">
    <property type="entry name" value="Preprotein translocase secy subunit"/>
    <property type="match status" value="1"/>
</dbReference>
<keyword evidence="5 9" id="KW-0653">Protein transport</keyword>
<sequence>MNEVKVEGAARMSKVKTFLGEVKHEMKETTWPTKEAMRKNTLTVFGVMAFFGVFFYAVDSVITFLLNLV</sequence>
<keyword evidence="11" id="KW-1185">Reference proteome</keyword>
<evidence type="ECO:0000313" key="10">
    <source>
        <dbReference type="EMBL" id="SFC71780.1"/>
    </source>
</evidence>
<dbReference type="EMBL" id="FOLT01000021">
    <property type="protein sequence ID" value="SFC71780.1"/>
    <property type="molecule type" value="Genomic_DNA"/>
</dbReference>
<dbReference type="InterPro" id="IPR001901">
    <property type="entry name" value="Translocase_SecE/Sec61-g"/>
</dbReference>
<keyword evidence="3 9" id="KW-1003">Cell membrane</keyword>
<name>A0A1I1LQP0_9LACT</name>
<comment type="similarity">
    <text evidence="9">Belongs to the SecE/SEC61-gamma family.</text>
</comment>
<evidence type="ECO:0000313" key="11">
    <source>
        <dbReference type="Proteomes" id="UP000199612"/>
    </source>
</evidence>
<dbReference type="Pfam" id="PF00584">
    <property type="entry name" value="SecE"/>
    <property type="match status" value="1"/>
</dbReference>
<evidence type="ECO:0000256" key="8">
    <source>
        <dbReference type="ARBA" id="ARBA00023136"/>
    </source>
</evidence>
<dbReference type="GO" id="GO:0006605">
    <property type="term" value="P:protein targeting"/>
    <property type="evidence" value="ECO:0007669"/>
    <property type="project" value="UniProtKB-UniRule"/>
</dbReference>
<proteinExistence type="inferred from homology"/>
<organism evidence="10 11">
    <name type="scientific">Alkalibacterium subtropicum</name>
    <dbReference type="NCBI Taxonomy" id="753702"/>
    <lineage>
        <taxon>Bacteria</taxon>
        <taxon>Bacillati</taxon>
        <taxon>Bacillota</taxon>
        <taxon>Bacilli</taxon>
        <taxon>Lactobacillales</taxon>
        <taxon>Carnobacteriaceae</taxon>
        <taxon>Alkalibacterium</taxon>
    </lineage>
</organism>
<dbReference type="RefSeq" id="WP_342741350.1">
    <property type="nucleotide sequence ID" value="NZ_FOLT01000021.1"/>
</dbReference>
<evidence type="ECO:0000256" key="7">
    <source>
        <dbReference type="ARBA" id="ARBA00023010"/>
    </source>
</evidence>
<evidence type="ECO:0000256" key="5">
    <source>
        <dbReference type="ARBA" id="ARBA00022927"/>
    </source>
</evidence>
<dbReference type="Proteomes" id="UP000199612">
    <property type="component" value="Unassembled WGS sequence"/>
</dbReference>
<evidence type="ECO:0000256" key="1">
    <source>
        <dbReference type="ARBA" id="ARBA00004370"/>
    </source>
</evidence>
<evidence type="ECO:0000256" key="9">
    <source>
        <dbReference type="HAMAP-Rule" id="MF_00422"/>
    </source>
</evidence>
<dbReference type="GO" id="GO:0009306">
    <property type="term" value="P:protein secretion"/>
    <property type="evidence" value="ECO:0007669"/>
    <property type="project" value="UniProtKB-UniRule"/>
</dbReference>
<dbReference type="GO" id="GO:0043952">
    <property type="term" value="P:protein transport by the Sec complex"/>
    <property type="evidence" value="ECO:0007669"/>
    <property type="project" value="UniProtKB-UniRule"/>
</dbReference>
<keyword evidence="8 9" id="KW-0472">Membrane</keyword>
<dbReference type="NCBIfam" id="TIGR00964">
    <property type="entry name" value="secE_bact"/>
    <property type="match status" value="1"/>
</dbReference>
<dbReference type="InterPro" id="IPR038379">
    <property type="entry name" value="SecE_sf"/>
</dbReference>
<evidence type="ECO:0000256" key="3">
    <source>
        <dbReference type="ARBA" id="ARBA00022475"/>
    </source>
</evidence>
<feature type="transmembrane region" description="Helical" evidence="9">
    <location>
        <begin position="42"/>
        <end position="66"/>
    </location>
</feature>
<dbReference type="PANTHER" id="PTHR33910:SF1">
    <property type="entry name" value="PROTEIN TRANSLOCASE SUBUNIT SECE"/>
    <property type="match status" value="1"/>
</dbReference>
<comment type="subunit">
    <text evidence="9">Component of the Sec protein translocase complex. Heterotrimer consisting of SecY, SecE and SecG subunits. The heterotrimers can form oligomers, although 1 heterotrimer is thought to be able to translocate proteins. Interacts with the ribosome. Interacts with SecDF, and other proteins may be involved. Interacts with SecA.</text>
</comment>